<name>A0ABW1AX06_9RHOO</name>
<gene>
    <name evidence="3" type="ORF">ACFPTN_20910</name>
</gene>
<dbReference type="Pfam" id="PF00582">
    <property type="entry name" value="Usp"/>
    <property type="match status" value="1"/>
</dbReference>
<accession>A0ABW1AX06</accession>
<dbReference type="SUPFAM" id="SSF52402">
    <property type="entry name" value="Adenine nucleotide alpha hydrolases-like"/>
    <property type="match status" value="1"/>
</dbReference>
<comment type="caution">
    <text evidence="3">The sequence shown here is derived from an EMBL/GenBank/DDBJ whole genome shotgun (WGS) entry which is preliminary data.</text>
</comment>
<comment type="similarity">
    <text evidence="1">Belongs to the universal stress protein A family.</text>
</comment>
<dbReference type="CDD" id="cd00293">
    <property type="entry name" value="USP-like"/>
    <property type="match status" value="1"/>
</dbReference>
<dbReference type="PRINTS" id="PR01438">
    <property type="entry name" value="UNVRSLSTRESS"/>
</dbReference>
<evidence type="ECO:0000259" key="2">
    <source>
        <dbReference type="Pfam" id="PF00582"/>
    </source>
</evidence>
<keyword evidence="4" id="KW-1185">Reference proteome</keyword>
<dbReference type="PANTHER" id="PTHR46268:SF6">
    <property type="entry name" value="UNIVERSAL STRESS PROTEIN UP12"/>
    <property type="match status" value="1"/>
</dbReference>
<organism evidence="3 4">
    <name type="scientific">Thauera sinica</name>
    <dbReference type="NCBI Taxonomy" id="2665146"/>
    <lineage>
        <taxon>Bacteria</taxon>
        <taxon>Pseudomonadati</taxon>
        <taxon>Pseudomonadota</taxon>
        <taxon>Betaproteobacteria</taxon>
        <taxon>Rhodocyclales</taxon>
        <taxon>Zoogloeaceae</taxon>
        <taxon>Thauera</taxon>
    </lineage>
</organism>
<protein>
    <submittedName>
        <fullName evidence="3">Universal stress protein</fullName>
    </submittedName>
</protein>
<dbReference type="PANTHER" id="PTHR46268">
    <property type="entry name" value="STRESS RESPONSE PROTEIN NHAX"/>
    <property type="match status" value="1"/>
</dbReference>
<reference evidence="4" key="1">
    <citation type="journal article" date="2019" name="Int. J. Syst. Evol. Microbiol.">
        <title>The Global Catalogue of Microorganisms (GCM) 10K type strain sequencing project: providing services to taxonomists for standard genome sequencing and annotation.</title>
        <authorList>
            <consortium name="The Broad Institute Genomics Platform"/>
            <consortium name="The Broad Institute Genome Sequencing Center for Infectious Disease"/>
            <person name="Wu L."/>
            <person name="Ma J."/>
        </authorList>
    </citation>
    <scope>NUCLEOTIDE SEQUENCE [LARGE SCALE GENOMIC DNA]</scope>
    <source>
        <strain evidence="4">SHR3</strain>
    </source>
</reference>
<dbReference type="InterPro" id="IPR006016">
    <property type="entry name" value="UspA"/>
</dbReference>
<feature type="domain" description="UspA" evidence="2">
    <location>
        <begin position="1"/>
        <end position="149"/>
    </location>
</feature>
<dbReference type="InterPro" id="IPR006015">
    <property type="entry name" value="Universal_stress_UspA"/>
</dbReference>
<evidence type="ECO:0000313" key="4">
    <source>
        <dbReference type="Proteomes" id="UP001595974"/>
    </source>
</evidence>
<dbReference type="EMBL" id="JBHSOG010000101">
    <property type="protein sequence ID" value="MFC5771847.1"/>
    <property type="molecule type" value="Genomic_DNA"/>
</dbReference>
<proteinExistence type="inferred from homology"/>
<evidence type="ECO:0000313" key="3">
    <source>
        <dbReference type="EMBL" id="MFC5771847.1"/>
    </source>
</evidence>
<dbReference type="RefSeq" id="WP_096449688.1">
    <property type="nucleotide sequence ID" value="NZ_JBHSOG010000101.1"/>
</dbReference>
<dbReference type="InterPro" id="IPR014729">
    <property type="entry name" value="Rossmann-like_a/b/a_fold"/>
</dbReference>
<dbReference type="Proteomes" id="UP001595974">
    <property type="component" value="Unassembled WGS sequence"/>
</dbReference>
<dbReference type="Gene3D" id="3.40.50.620">
    <property type="entry name" value="HUPs"/>
    <property type="match status" value="1"/>
</dbReference>
<evidence type="ECO:0000256" key="1">
    <source>
        <dbReference type="ARBA" id="ARBA00008791"/>
    </source>
</evidence>
<sequence length="149" mass="16080">MFKHILVPTDGSGISHVAEDNAIEFARLTGAALTFIHVMPEPPFPVTDFTESGHVDMKRKQEFVDHETEAGRRIIAQALDKAQARGLAAAAVTETGASPHQAIIAAAERLGCDLIFMASHGRKGLQALLIGSETQKVLTHCKVPVLVYR</sequence>